<dbReference type="Gene3D" id="1.20.120.330">
    <property type="entry name" value="Nucleotidyltransferases domain 2"/>
    <property type="match status" value="1"/>
</dbReference>
<name>A0A6V8NQK1_9ACTN</name>
<dbReference type="PROSITE" id="PS50910">
    <property type="entry name" value="HEPN"/>
    <property type="match status" value="1"/>
</dbReference>
<feature type="domain" description="HEPN" evidence="1">
    <location>
        <begin position="9"/>
        <end position="119"/>
    </location>
</feature>
<evidence type="ECO:0000259" key="1">
    <source>
        <dbReference type="PROSITE" id="PS50910"/>
    </source>
</evidence>
<evidence type="ECO:0000313" key="2">
    <source>
        <dbReference type="EMBL" id="GFP20696.1"/>
    </source>
</evidence>
<dbReference type="AlphaFoldDB" id="A0A6V8NQK1"/>
<protein>
    <recommendedName>
        <fullName evidence="1">HEPN domain-containing protein</fullName>
    </recommendedName>
</protein>
<dbReference type="EMBL" id="BLRU01000618">
    <property type="protein sequence ID" value="GFP20696.1"/>
    <property type="molecule type" value="Genomic_DNA"/>
</dbReference>
<comment type="caution">
    <text evidence="2">The sequence shown here is derived from an EMBL/GenBank/DDBJ whole genome shotgun (WGS) entry which is preliminary data.</text>
</comment>
<proteinExistence type="predicted"/>
<dbReference type="SMART" id="SM00748">
    <property type="entry name" value="HEPN"/>
    <property type="match status" value="1"/>
</dbReference>
<reference evidence="2 3" key="1">
    <citation type="journal article" date="2020" name="Front. Microbiol.">
        <title>Single-cell genomics of novel Actinobacteria with the Wood-Ljungdahl pathway discovered in a serpentinizing system.</title>
        <authorList>
            <person name="Merino N."/>
            <person name="Kawai M."/>
            <person name="Boyd E.S."/>
            <person name="Colman D.R."/>
            <person name="McGlynn S.E."/>
            <person name="Nealson K.H."/>
            <person name="Kurokawa K."/>
            <person name="Hongoh Y."/>
        </authorList>
    </citation>
    <scope>NUCLEOTIDE SEQUENCE [LARGE SCALE GENOMIC DNA]</scope>
    <source>
        <strain evidence="2 3">S03</strain>
    </source>
</reference>
<accession>A0A6V8NQK1</accession>
<sequence length="131" mass="15315">MKRRVSQWLEIADEDYRMAQLAMKEKIYNQVCFHSQQCVEKSLKALIEARQKVPKIHKLGDVVELCLRLGYMLEQYQNDIEFIDKFYTSTRYPFIVGMLPGGLPIEQDAEKALQIADTISNLVKKQLERFG</sequence>
<gene>
    <name evidence="2" type="ORF">HKBW3S03_02200</name>
</gene>
<dbReference type="SUPFAM" id="SSF81593">
    <property type="entry name" value="Nucleotidyltransferase substrate binding subunit/domain"/>
    <property type="match status" value="1"/>
</dbReference>
<dbReference type="Proteomes" id="UP000574717">
    <property type="component" value="Unassembled WGS sequence"/>
</dbReference>
<dbReference type="Pfam" id="PF05168">
    <property type="entry name" value="HEPN"/>
    <property type="match status" value="1"/>
</dbReference>
<evidence type="ECO:0000313" key="3">
    <source>
        <dbReference type="Proteomes" id="UP000574717"/>
    </source>
</evidence>
<dbReference type="RefSeq" id="WP_176237516.1">
    <property type="nucleotide sequence ID" value="NZ_BLRU01000618.1"/>
</dbReference>
<dbReference type="InterPro" id="IPR007842">
    <property type="entry name" value="HEPN_dom"/>
</dbReference>
<organism evidence="2 3">
    <name type="scientific">Candidatus Hakubella thermalkaliphila</name>
    <dbReference type="NCBI Taxonomy" id="2754717"/>
    <lineage>
        <taxon>Bacteria</taxon>
        <taxon>Bacillati</taxon>
        <taxon>Actinomycetota</taxon>
        <taxon>Actinomycetota incertae sedis</taxon>
        <taxon>Candidatus Hakubellales</taxon>
        <taxon>Candidatus Hakubellaceae</taxon>
        <taxon>Candidatus Hakubella</taxon>
    </lineage>
</organism>